<dbReference type="Proteomes" id="UP001229421">
    <property type="component" value="Unassembled WGS sequence"/>
</dbReference>
<comment type="caution">
    <text evidence="2">The sequence shown here is derived from an EMBL/GenBank/DDBJ whole genome shotgun (WGS) entry which is preliminary data.</text>
</comment>
<accession>A0AAD8K109</accession>
<sequence length="149" mass="16777">MMALHYMGRRQNDDRMAAGGGGGGGGASSSSIALLQERFRQLQKMRERREEMELLKLFSESETMSRTKCYDRSGNSLTHPEMVRHKQHANTRSSFQDSLSLGLDLYGMKEEHQPSKTDPPFTDFLSMGSLPINTSRSGDKYDVDTSLHL</sequence>
<dbReference type="PANTHER" id="PTHR34570">
    <property type="entry name" value="OS03G0593100 PROTEIN"/>
    <property type="match status" value="1"/>
</dbReference>
<dbReference type="AlphaFoldDB" id="A0AAD8K109"/>
<proteinExistence type="predicted"/>
<gene>
    <name evidence="2" type="ORF">QVD17_30158</name>
</gene>
<feature type="region of interest" description="Disordered" evidence="1">
    <location>
        <begin position="1"/>
        <end position="30"/>
    </location>
</feature>
<dbReference type="PANTHER" id="PTHR34570:SF19">
    <property type="match status" value="1"/>
</dbReference>
<feature type="compositionally biased region" description="Gly residues" evidence="1">
    <location>
        <begin position="18"/>
        <end position="27"/>
    </location>
</feature>
<keyword evidence="3" id="KW-1185">Reference proteome</keyword>
<reference evidence="2" key="1">
    <citation type="journal article" date="2023" name="bioRxiv">
        <title>Improved chromosome-level genome assembly for marigold (Tagetes erecta).</title>
        <authorList>
            <person name="Jiang F."/>
            <person name="Yuan L."/>
            <person name="Wang S."/>
            <person name="Wang H."/>
            <person name="Xu D."/>
            <person name="Wang A."/>
            <person name="Fan W."/>
        </authorList>
    </citation>
    <scope>NUCLEOTIDE SEQUENCE</scope>
    <source>
        <strain evidence="2">WSJ</strain>
        <tissue evidence="2">Leaf</tissue>
    </source>
</reference>
<name>A0AAD8K109_TARER</name>
<evidence type="ECO:0000313" key="3">
    <source>
        <dbReference type="Proteomes" id="UP001229421"/>
    </source>
</evidence>
<dbReference type="EMBL" id="JAUHHV010000008">
    <property type="protein sequence ID" value="KAK1414414.1"/>
    <property type="molecule type" value="Genomic_DNA"/>
</dbReference>
<evidence type="ECO:0000313" key="2">
    <source>
        <dbReference type="EMBL" id="KAK1414414.1"/>
    </source>
</evidence>
<organism evidence="2 3">
    <name type="scientific">Tagetes erecta</name>
    <name type="common">African marigold</name>
    <dbReference type="NCBI Taxonomy" id="13708"/>
    <lineage>
        <taxon>Eukaryota</taxon>
        <taxon>Viridiplantae</taxon>
        <taxon>Streptophyta</taxon>
        <taxon>Embryophyta</taxon>
        <taxon>Tracheophyta</taxon>
        <taxon>Spermatophyta</taxon>
        <taxon>Magnoliopsida</taxon>
        <taxon>eudicotyledons</taxon>
        <taxon>Gunneridae</taxon>
        <taxon>Pentapetalae</taxon>
        <taxon>asterids</taxon>
        <taxon>campanulids</taxon>
        <taxon>Asterales</taxon>
        <taxon>Asteraceae</taxon>
        <taxon>Asteroideae</taxon>
        <taxon>Heliantheae alliance</taxon>
        <taxon>Tageteae</taxon>
        <taxon>Tagetes</taxon>
    </lineage>
</organism>
<protein>
    <submittedName>
        <fullName evidence="2">Uncharacterized protein</fullName>
    </submittedName>
</protein>
<evidence type="ECO:0000256" key="1">
    <source>
        <dbReference type="SAM" id="MobiDB-lite"/>
    </source>
</evidence>